<reference evidence="1 2" key="1">
    <citation type="submission" date="2020-08" db="EMBL/GenBank/DDBJ databases">
        <title>Genomic Encyclopedia of Type Strains, Phase IV (KMG-IV): sequencing the most valuable type-strain genomes for metagenomic binning, comparative biology and taxonomic classification.</title>
        <authorList>
            <person name="Goeker M."/>
        </authorList>
    </citation>
    <scope>NUCLEOTIDE SEQUENCE [LARGE SCALE GENOMIC DNA]</scope>
    <source>
        <strain evidence="1 2">DSM 28570</strain>
    </source>
</reference>
<organism evidence="1 2">
    <name type="scientific">Desulfoprunum benzoelyticum</name>
    <dbReference type="NCBI Taxonomy" id="1506996"/>
    <lineage>
        <taxon>Bacteria</taxon>
        <taxon>Pseudomonadati</taxon>
        <taxon>Thermodesulfobacteriota</taxon>
        <taxon>Desulfobulbia</taxon>
        <taxon>Desulfobulbales</taxon>
        <taxon>Desulfobulbaceae</taxon>
        <taxon>Desulfoprunum</taxon>
    </lineage>
</organism>
<keyword evidence="1" id="KW-0238">DNA-binding</keyword>
<comment type="caution">
    <text evidence="1">The sequence shown here is derived from an EMBL/GenBank/DDBJ whole genome shotgun (WGS) entry which is preliminary data.</text>
</comment>
<evidence type="ECO:0000313" key="1">
    <source>
        <dbReference type="EMBL" id="MBB5349527.1"/>
    </source>
</evidence>
<sequence>MKSSTSSLEAQFGPLQKKTFASALSLFFEQQCPQMGGHLTRQVLVNNIQKLVDQFYPVNSHLRMGQIMWPAVDEKEQAAYGKSMQKTKIKPVFVDMIAPEDIEAAFKGEKRMRIRQQATVRLFHQAKEQGGVLTGVDVATMMRLSPATISNYVRKWEKEHQALVPRRGTIHDMGRSVSHKRQICYKMIVEGKSVEETARETNHSPEAITRYVKDYKRILACLHKGLTPQDTAFVAKVSEDLVFEYVNLIQENQIAINDRMDKDGIIFHDIPF</sequence>
<accession>A0A840UTL2</accession>
<dbReference type="RefSeq" id="WP_183352312.1">
    <property type="nucleotide sequence ID" value="NZ_JACHEO010000028.1"/>
</dbReference>
<keyword evidence="2" id="KW-1185">Reference proteome</keyword>
<proteinExistence type="predicted"/>
<gene>
    <name evidence="1" type="ORF">HNQ81_003283</name>
</gene>
<dbReference type="GO" id="GO:0003677">
    <property type="term" value="F:DNA binding"/>
    <property type="evidence" value="ECO:0007669"/>
    <property type="project" value="UniProtKB-KW"/>
</dbReference>
<name>A0A840UTL2_9BACT</name>
<dbReference type="EMBL" id="JACHEO010000028">
    <property type="protein sequence ID" value="MBB5349527.1"/>
    <property type="molecule type" value="Genomic_DNA"/>
</dbReference>
<dbReference type="Pfam" id="PF07900">
    <property type="entry name" value="DUF1670"/>
    <property type="match status" value="1"/>
</dbReference>
<dbReference type="Proteomes" id="UP000539642">
    <property type="component" value="Unassembled WGS sequence"/>
</dbReference>
<dbReference type="AlphaFoldDB" id="A0A840UTL2"/>
<protein>
    <submittedName>
        <fullName evidence="1">DNA-binding CsgD family transcriptional regulator</fullName>
    </submittedName>
</protein>
<evidence type="ECO:0000313" key="2">
    <source>
        <dbReference type="Proteomes" id="UP000539642"/>
    </source>
</evidence>
<dbReference type="InterPro" id="IPR012872">
    <property type="entry name" value="DUF1670"/>
</dbReference>